<evidence type="ECO:0000256" key="22">
    <source>
        <dbReference type="SAM" id="Phobius"/>
    </source>
</evidence>
<dbReference type="Pfam" id="PF00141">
    <property type="entry name" value="peroxidase"/>
    <property type="match status" value="2"/>
</dbReference>
<feature type="binding site" evidence="19">
    <location>
        <position position="398"/>
    </location>
    <ligand>
        <name>Ca(2+)</name>
        <dbReference type="ChEBI" id="CHEBI:29108"/>
        <label>1</label>
    </ligand>
</feature>
<dbReference type="CDD" id="cd00693">
    <property type="entry name" value="secretory_peroxidase"/>
    <property type="match status" value="2"/>
</dbReference>
<dbReference type="AlphaFoldDB" id="A0A498HKU5"/>
<evidence type="ECO:0000313" key="24">
    <source>
        <dbReference type="EMBL" id="RXH72138.1"/>
    </source>
</evidence>
<comment type="subcellular location">
    <subcellularLocation>
        <location evidence="3">Secreted</location>
    </subcellularLocation>
</comment>
<keyword evidence="10" id="KW-0732">Signal</keyword>
<dbReference type="PRINTS" id="PR00461">
    <property type="entry name" value="PLPEROXIDASE"/>
</dbReference>
<dbReference type="PANTHER" id="PTHR31517:SF84">
    <property type="entry name" value="PEROXIDASE"/>
    <property type="match status" value="1"/>
</dbReference>
<feature type="binding site" evidence="19">
    <location>
        <position position="402"/>
    </location>
    <ligand>
        <name>Ca(2+)</name>
        <dbReference type="ChEBI" id="CHEBI:29108"/>
        <label>1</label>
    </ligand>
</feature>
<dbReference type="InterPro" id="IPR010255">
    <property type="entry name" value="Haem_peroxidase_sf"/>
</dbReference>
<dbReference type="GO" id="GO:0005576">
    <property type="term" value="C:extracellular region"/>
    <property type="evidence" value="ECO:0007669"/>
    <property type="project" value="UniProtKB-SubCell"/>
</dbReference>
<keyword evidence="13 19" id="KW-0408">Iron</keyword>
<evidence type="ECO:0000256" key="7">
    <source>
        <dbReference type="ARBA" id="ARBA00022559"/>
    </source>
</evidence>
<keyword evidence="7" id="KW-0575">Peroxidase</keyword>
<evidence type="ECO:0000256" key="3">
    <source>
        <dbReference type="ARBA" id="ARBA00004613"/>
    </source>
</evidence>
<dbReference type="FunFam" id="1.10.420.10:FF:000001">
    <property type="entry name" value="Peroxidase"/>
    <property type="match status" value="2"/>
</dbReference>
<feature type="binding site" evidence="19">
    <location>
        <position position="578"/>
    </location>
    <ligand>
        <name>Ca(2+)</name>
        <dbReference type="ChEBI" id="CHEBI:29108"/>
        <label>2</label>
    </ligand>
</feature>
<dbReference type="InterPro" id="IPR019793">
    <property type="entry name" value="Peroxidases_heam-ligand_BS"/>
</dbReference>
<evidence type="ECO:0000256" key="20">
    <source>
        <dbReference type="PIRSR" id="PIRSR600823-4"/>
    </source>
</evidence>
<proteinExistence type="inferred from homology"/>
<feature type="active site" description="Proton acceptor" evidence="17">
    <location>
        <position position="392"/>
    </location>
</feature>
<keyword evidence="15" id="KW-0325">Glycoprotein</keyword>
<keyword evidence="14 21" id="KW-1015">Disulfide bond</keyword>
<evidence type="ECO:0000259" key="23">
    <source>
        <dbReference type="PROSITE" id="PS50873"/>
    </source>
</evidence>
<comment type="caution">
    <text evidence="24">The sequence shown here is derived from an EMBL/GenBank/DDBJ whole genome shotgun (WGS) entry which is preliminary data.</text>
</comment>
<feature type="binding site" evidence="19">
    <location>
        <position position="400"/>
    </location>
    <ligand>
        <name>Ca(2+)</name>
        <dbReference type="ChEBI" id="CHEBI:29108"/>
        <label>1</label>
    </ligand>
</feature>
<dbReference type="InterPro" id="IPR000823">
    <property type="entry name" value="Peroxidase_pln"/>
</dbReference>
<evidence type="ECO:0000256" key="5">
    <source>
        <dbReference type="ARBA" id="ARBA00012313"/>
    </source>
</evidence>
<dbReference type="InterPro" id="IPR002016">
    <property type="entry name" value="Haem_peroxidase"/>
</dbReference>
<feature type="binding site" description="axial binding residue" evidence="19">
    <location>
        <position position="517"/>
    </location>
    <ligand>
        <name>heme b</name>
        <dbReference type="ChEBI" id="CHEBI:60344"/>
    </ligand>
    <ligandPart>
        <name>Fe</name>
        <dbReference type="ChEBI" id="CHEBI:18248"/>
    </ligandPart>
</feature>
<organism evidence="24 25">
    <name type="scientific">Malus domestica</name>
    <name type="common">Apple</name>
    <name type="synonym">Pyrus malus</name>
    <dbReference type="NCBI Taxonomy" id="3750"/>
    <lineage>
        <taxon>Eukaryota</taxon>
        <taxon>Viridiplantae</taxon>
        <taxon>Streptophyta</taxon>
        <taxon>Embryophyta</taxon>
        <taxon>Tracheophyta</taxon>
        <taxon>Spermatophyta</taxon>
        <taxon>Magnoliopsida</taxon>
        <taxon>eudicotyledons</taxon>
        <taxon>Gunneridae</taxon>
        <taxon>Pentapetalae</taxon>
        <taxon>rosids</taxon>
        <taxon>fabids</taxon>
        <taxon>Rosales</taxon>
        <taxon>Rosaceae</taxon>
        <taxon>Amygdaloideae</taxon>
        <taxon>Maleae</taxon>
        <taxon>Malus</taxon>
    </lineage>
</organism>
<feature type="transmembrane region" description="Helical" evidence="22">
    <location>
        <begin position="6"/>
        <end position="25"/>
    </location>
</feature>
<dbReference type="GO" id="GO:0046872">
    <property type="term" value="F:metal ion binding"/>
    <property type="evidence" value="ECO:0007669"/>
    <property type="project" value="UniProtKB-KW"/>
</dbReference>
<comment type="catalytic activity">
    <reaction evidence="1">
        <text>2 a phenolic donor + H2O2 = 2 a phenolic radical donor + 2 H2O</text>
        <dbReference type="Rhea" id="RHEA:56136"/>
        <dbReference type="ChEBI" id="CHEBI:15377"/>
        <dbReference type="ChEBI" id="CHEBI:16240"/>
        <dbReference type="ChEBI" id="CHEBI:139520"/>
        <dbReference type="ChEBI" id="CHEBI:139521"/>
        <dbReference type="EC" id="1.11.1.7"/>
    </reaction>
</comment>
<dbReference type="PROSITE" id="PS00435">
    <property type="entry name" value="PEROXIDASE_1"/>
    <property type="match status" value="1"/>
</dbReference>
<evidence type="ECO:0000256" key="16">
    <source>
        <dbReference type="ARBA" id="ARBA00023324"/>
    </source>
</evidence>
<feature type="binding site" evidence="19">
    <location>
        <position position="583"/>
    </location>
    <ligand>
        <name>Ca(2+)</name>
        <dbReference type="ChEBI" id="CHEBI:29108"/>
        <label>2</label>
    </ligand>
</feature>
<feature type="domain" description="Plant heme peroxidase family profile" evidence="23">
    <location>
        <begin position="36"/>
        <end position="321"/>
    </location>
</feature>
<keyword evidence="8" id="KW-0349">Heme</keyword>
<feature type="binding site" evidence="19">
    <location>
        <position position="393"/>
    </location>
    <ligand>
        <name>Ca(2+)</name>
        <dbReference type="ChEBI" id="CHEBI:29108"/>
        <label>1</label>
    </ligand>
</feature>
<keyword evidence="25" id="KW-1185">Reference proteome</keyword>
<evidence type="ECO:0000256" key="17">
    <source>
        <dbReference type="PIRSR" id="PIRSR600823-1"/>
    </source>
</evidence>
<dbReference type="InterPro" id="IPR033905">
    <property type="entry name" value="Secretory_peroxidase"/>
</dbReference>
<dbReference type="PROSITE" id="PS50873">
    <property type="entry name" value="PEROXIDASE_4"/>
    <property type="match status" value="2"/>
</dbReference>
<keyword evidence="9 19" id="KW-0479">Metal-binding</keyword>
<feature type="disulfide bond" evidence="21">
    <location>
        <begin position="447"/>
        <end position="650"/>
    </location>
</feature>
<feature type="binding site" evidence="19">
    <location>
        <position position="575"/>
    </location>
    <ligand>
        <name>Ca(2+)</name>
        <dbReference type="ChEBI" id="CHEBI:29108"/>
        <label>2</label>
    </ligand>
</feature>
<evidence type="ECO:0000256" key="18">
    <source>
        <dbReference type="PIRSR" id="PIRSR600823-2"/>
    </source>
</evidence>
<feature type="binding site" evidence="19">
    <location>
        <position position="396"/>
    </location>
    <ligand>
        <name>Ca(2+)</name>
        <dbReference type="ChEBI" id="CHEBI:29108"/>
        <label>1</label>
    </ligand>
</feature>
<accession>A0A498HKU5</accession>
<sequence length="654" mass="71549">MRRLMIIETIIFTLSIVIVVIIAPCTEAAGKGLGNGLNVGFYSRSCPNVEKIVADIVSEANRQDPKLPGALIRLFSHDCFVKGCDASILLETTRSKEPVEKKAQGNDFIRGFELIDEIKARLEQECPQTVSCADILAFAAREAVFLAGLPRHKVPAGRRDSRTSRASDVGLPAPTTPFNDIIDFFTRKGITLDELVVLSGAHSIGVAHCSFFDYRLYNFNTSQPQDPALNSTYAADLSTKCPKQNTLPADEAKKRAVDFDPITPLVLDNNFYLNLLQGKTLLQSDQIMVSDPRTSALVKTLASDSEAWSRSHRSSTGEMGSRLIAAPVFAVTLCSMIVVAYSADVNNPGNGLHVGFYNRKCPNLEKIVIDVVAKAVEKDRKLPAALIRLFFHDCFVKGCDASLLLDVTPSGEPVEMLSPASFGVRGLEVIDQIKARVEKECPGTVSCADILAFASREAVALSGLPRYEVPAGRRDSRTSRASDVILPSPTTPLKELIDFFSRKGLSLEEMVALSGAHSIGTVHCSFFDYRMYNFAPGKPKDPSLNEVFAAQLAQQCPAPNALPAEEAKKRAVDSDPTTPLVLDNHYYKSLMQGRGLMESDQVLVIDPRTRGVVEKLARSDSFARAFANAMIKMGRINVLTEDQGEIRKNCRKFI</sequence>
<dbReference type="GO" id="GO:0042744">
    <property type="term" value="P:hydrogen peroxide catabolic process"/>
    <property type="evidence" value="ECO:0007669"/>
    <property type="project" value="UniProtKB-KW"/>
</dbReference>
<evidence type="ECO:0000256" key="21">
    <source>
        <dbReference type="PIRSR" id="PIRSR600823-5"/>
    </source>
</evidence>
<evidence type="ECO:0000256" key="1">
    <source>
        <dbReference type="ARBA" id="ARBA00000189"/>
    </source>
</evidence>
<keyword evidence="22" id="KW-0472">Membrane</keyword>
<dbReference type="PANTHER" id="PTHR31517">
    <property type="match status" value="1"/>
</dbReference>
<dbReference type="EC" id="1.11.1.7" evidence="5"/>
<dbReference type="FunFam" id="1.10.520.10:FF:000008">
    <property type="entry name" value="Peroxidase"/>
    <property type="match status" value="1"/>
</dbReference>
<dbReference type="SUPFAM" id="SSF48113">
    <property type="entry name" value="Heme-dependent peroxidases"/>
    <property type="match status" value="2"/>
</dbReference>
<keyword evidence="22" id="KW-1133">Transmembrane helix</keyword>
<dbReference type="Proteomes" id="UP000290289">
    <property type="component" value="Chromosome 16"/>
</dbReference>
<evidence type="ECO:0000256" key="11">
    <source>
        <dbReference type="ARBA" id="ARBA00022837"/>
    </source>
</evidence>
<comment type="cofactor">
    <cofactor evidence="19">
        <name>Ca(2+)</name>
        <dbReference type="ChEBI" id="CHEBI:29108"/>
    </cofactor>
    <text evidence="19">Binds 2 calcium ions per subunit.</text>
</comment>
<gene>
    <name evidence="24" type="ORF">DVH24_033676</name>
</gene>
<evidence type="ECO:0000256" key="12">
    <source>
        <dbReference type="ARBA" id="ARBA00023002"/>
    </source>
</evidence>
<comment type="cofactor">
    <cofactor evidence="19">
        <name>heme b</name>
        <dbReference type="ChEBI" id="CHEBI:60344"/>
    </cofactor>
    <text evidence="19">Binds 1 heme b (iron(II)-protoporphyrin IX) group per subunit.</text>
</comment>
<evidence type="ECO:0000313" key="25">
    <source>
        <dbReference type="Proteomes" id="UP000290289"/>
    </source>
</evidence>
<dbReference type="GO" id="GO:0006979">
    <property type="term" value="P:response to oxidative stress"/>
    <property type="evidence" value="ECO:0007669"/>
    <property type="project" value="InterPro"/>
</dbReference>
<evidence type="ECO:0000256" key="8">
    <source>
        <dbReference type="ARBA" id="ARBA00022617"/>
    </source>
</evidence>
<feature type="site" description="Transition state stabilizer" evidence="20">
    <location>
        <position position="388"/>
    </location>
</feature>
<evidence type="ECO:0000256" key="6">
    <source>
        <dbReference type="ARBA" id="ARBA00022525"/>
    </source>
</evidence>
<dbReference type="Gene3D" id="1.10.420.10">
    <property type="entry name" value="Peroxidase, domain 2"/>
    <property type="match status" value="2"/>
</dbReference>
<evidence type="ECO:0000256" key="4">
    <source>
        <dbReference type="ARBA" id="ARBA00006873"/>
    </source>
</evidence>
<evidence type="ECO:0000256" key="10">
    <source>
        <dbReference type="ARBA" id="ARBA00022729"/>
    </source>
</evidence>
<keyword evidence="22" id="KW-0812">Transmembrane</keyword>
<name>A0A498HKU5_MALDO</name>
<keyword evidence="16" id="KW-0376">Hydrogen peroxide</keyword>
<feature type="disulfide bond" evidence="21">
    <location>
        <begin position="524"/>
        <end position="556"/>
    </location>
</feature>
<comment type="function">
    <text evidence="2">Removal of H(2)O(2), oxidation of toxic reductants, biosynthesis and degradation of lignin, suberization, auxin catabolism, response to environmental stresses such as wounding, pathogen attack and oxidative stress. These functions might be dependent on each isozyme/isoform in each plant tissue.</text>
</comment>
<keyword evidence="11 19" id="KW-0106">Calcium</keyword>
<dbReference type="Gene3D" id="1.10.520.10">
    <property type="match status" value="2"/>
</dbReference>
<comment type="similarity">
    <text evidence="4">Belongs to the peroxidase family. Ascorbate peroxidase subfamily.</text>
</comment>
<dbReference type="PRINTS" id="PR00458">
    <property type="entry name" value="PEROXIDASE"/>
</dbReference>
<reference evidence="24 25" key="1">
    <citation type="submission" date="2018-10" db="EMBL/GenBank/DDBJ databases">
        <title>A high-quality apple genome assembly.</title>
        <authorList>
            <person name="Hu J."/>
        </authorList>
    </citation>
    <scope>NUCLEOTIDE SEQUENCE [LARGE SCALE GENOMIC DNA]</scope>
    <source>
        <strain evidence="25">cv. HFTH1</strain>
        <tissue evidence="24">Young leaf</tissue>
    </source>
</reference>
<evidence type="ECO:0000256" key="14">
    <source>
        <dbReference type="ARBA" id="ARBA00023157"/>
    </source>
</evidence>
<dbReference type="STRING" id="3750.A0A498HKU5"/>
<feature type="disulfide bond" evidence="21">
    <location>
        <begin position="394"/>
        <end position="399"/>
    </location>
</feature>
<dbReference type="GO" id="GO:0140825">
    <property type="term" value="F:lactoperoxidase activity"/>
    <property type="evidence" value="ECO:0007669"/>
    <property type="project" value="UniProtKB-EC"/>
</dbReference>
<dbReference type="GO" id="GO:0020037">
    <property type="term" value="F:heme binding"/>
    <property type="evidence" value="ECO:0007669"/>
    <property type="project" value="InterPro"/>
</dbReference>
<evidence type="ECO:0000256" key="9">
    <source>
        <dbReference type="ARBA" id="ARBA00022723"/>
    </source>
</evidence>
<feature type="domain" description="Plant heme peroxidase family profile" evidence="23">
    <location>
        <begin position="351"/>
        <end position="654"/>
    </location>
</feature>
<protein>
    <recommendedName>
        <fullName evidence="5">peroxidase</fullName>
        <ecNumber evidence="5">1.11.1.7</ecNumber>
    </recommendedName>
</protein>
<keyword evidence="6" id="KW-0964">Secreted</keyword>
<dbReference type="FunFam" id="1.10.520.10:FF:000006">
    <property type="entry name" value="Peroxidase"/>
    <property type="match status" value="1"/>
</dbReference>
<keyword evidence="12" id="KW-0560">Oxidoreductase</keyword>
<feature type="binding site" evidence="18">
    <location>
        <position position="487"/>
    </location>
    <ligand>
        <name>substrate</name>
    </ligand>
</feature>
<feature type="disulfide bond" evidence="21">
    <location>
        <begin position="361"/>
        <end position="441"/>
    </location>
</feature>
<evidence type="ECO:0000256" key="15">
    <source>
        <dbReference type="ARBA" id="ARBA00023180"/>
    </source>
</evidence>
<evidence type="ECO:0000256" key="19">
    <source>
        <dbReference type="PIRSR" id="PIRSR600823-3"/>
    </source>
</evidence>
<dbReference type="EMBL" id="RDQH01000342">
    <property type="protein sequence ID" value="RXH72138.1"/>
    <property type="molecule type" value="Genomic_DNA"/>
</dbReference>
<evidence type="ECO:0000256" key="2">
    <source>
        <dbReference type="ARBA" id="ARBA00002322"/>
    </source>
</evidence>
<evidence type="ECO:0000256" key="13">
    <source>
        <dbReference type="ARBA" id="ARBA00023004"/>
    </source>
</evidence>